<dbReference type="AlphaFoldDB" id="A0A2L0F531"/>
<accession>A0A2L0F531</accession>
<sequence>MSQIAQAMTLRRFIVGALRRNGSPAHQELISDRVRDDRANGIRAELELEIELDRMTKVSVHMTTHPGLSKR</sequence>
<reference evidence="1 2" key="1">
    <citation type="submission" date="2015-09" db="EMBL/GenBank/DDBJ databases">
        <title>Sorangium comparison.</title>
        <authorList>
            <person name="Zaburannyi N."/>
            <person name="Bunk B."/>
            <person name="Overmann J."/>
            <person name="Mueller R."/>
        </authorList>
    </citation>
    <scope>NUCLEOTIDE SEQUENCE [LARGE SCALE GENOMIC DNA]</scope>
    <source>
        <strain evidence="1 2">So ce26</strain>
    </source>
</reference>
<evidence type="ECO:0000313" key="1">
    <source>
        <dbReference type="EMBL" id="AUX46539.1"/>
    </source>
</evidence>
<proteinExistence type="predicted"/>
<protein>
    <submittedName>
        <fullName evidence="1">Uncharacterized protein</fullName>
    </submittedName>
</protein>
<dbReference type="Proteomes" id="UP000238348">
    <property type="component" value="Chromosome"/>
</dbReference>
<gene>
    <name evidence="1" type="ORF">SOCE26_080450</name>
</gene>
<name>A0A2L0F531_SORCE</name>
<organism evidence="1 2">
    <name type="scientific">Sorangium cellulosum</name>
    <name type="common">Polyangium cellulosum</name>
    <dbReference type="NCBI Taxonomy" id="56"/>
    <lineage>
        <taxon>Bacteria</taxon>
        <taxon>Pseudomonadati</taxon>
        <taxon>Myxococcota</taxon>
        <taxon>Polyangia</taxon>
        <taxon>Polyangiales</taxon>
        <taxon>Polyangiaceae</taxon>
        <taxon>Sorangium</taxon>
    </lineage>
</organism>
<dbReference type="EMBL" id="CP012673">
    <property type="protein sequence ID" value="AUX46539.1"/>
    <property type="molecule type" value="Genomic_DNA"/>
</dbReference>
<evidence type="ECO:0000313" key="2">
    <source>
        <dbReference type="Proteomes" id="UP000238348"/>
    </source>
</evidence>